<comment type="caution">
    <text evidence="8">The sequence shown here is derived from an EMBL/GenBank/DDBJ whole genome shotgun (WGS) entry which is preliminary data.</text>
</comment>
<dbReference type="InterPro" id="IPR007276">
    <property type="entry name" value="Nop14"/>
</dbReference>
<sequence length="351" mass="39626">MLIRHVHSLAKTFPVEVGREYREMLKEAESSRPLGLDVSDLIILTGIGTTFPTSDHFHQVVTPAMLCIGRYLGQKVPQTLADYAIGLYLVALVVQYHQLAKRYVPEAINFALNVCALGPVKARERLGLYPHHEPPAGLRIQDASHVRLRRLDWNDCQAQADMSTDDANSLKAALLGTTLSALQAAAELWAAHPAFLETFQPVLRTLEHLSSPPSRQHLPAALAARLGATHGLVARLAQVARLARRPLELHHHRPRAVRTVAPRWDDGDGGGGRARDEPARLRAELRRERKGAVRELRRDASFVARENLRRKRAQDDAYAEKYRRLVTEIQNEEGRAANEYEREKKKRQRRR</sequence>
<keyword evidence="5" id="KW-0539">Nucleus</keyword>
<evidence type="ECO:0000256" key="4">
    <source>
        <dbReference type="ARBA" id="ARBA00022552"/>
    </source>
</evidence>
<comment type="function">
    <text evidence="6">Involved in nucleolar processing of pre-18S ribosomal RNA. Has a role in the nuclear export of 40S pre-ribosomal subunit to the cytoplasm.</text>
</comment>
<dbReference type="GO" id="GO:0032040">
    <property type="term" value="C:small-subunit processome"/>
    <property type="evidence" value="ECO:0007669"/>
    <property type="project" value="InterPro"/>
</dbReference>
<evidence type="ECO:0000256" key="1">
    <source>
        <dbReference type="ARBA" id="ARBA00004604"/>
    </source>
</evidence>
<dbReference type="EMBL" id="JAQQPM010000006">
    <property type="protein sequence ID" value="KAK2073043.1"/>
    <property type="molecule type" value="Genomic_DNA"/>
</dbReference>
<evidence type="ECO:0000256" key="2">
    <source>
        <dbReference type="ARBA" id="ARBA00007466"/>
    </source>
</evidence>
<evidence type="ECO:0000313" key="9">
    <source>
        <dbReference type="Proteomes" id="UP001217918"/>
    </source>
</evidence>
<keyword evidence="9" id="KW-1185">Reference proteome</keyword>
<reference evidence="8" key="1">
    <citation type="journal article" date="2023" name="Mol. Plant Microbe Interact.">
        <title>Elucidating the Obligate Nature and Biological Capacity of an Invasive Fungal Corn Pathogen.</title>
        <authorList>
            <person name="MacCready J.S."/>
            <person name="Roggenkamp E.M."/>
            <person name="Gdanetz K."/>
            <person name="Chilvers M.I."/>
        </authorList>
    </citation>
    <scope>NUCLEOTIDE SEQUENCE</scope>
    <source>
        <strain evidence="8">PM02</strain>
    </source>
</reference>
<proteinExistence type="inferred from homology"/>
<keyword evidence="4" id="KW-0698">rRNA processing</keyword>
<gene>
    <name evidence="8" type="ORF">P8C59_007352</name>
</gene>
<dbReference type="GO" id="GO:0030692">
    <property type="term" value="C:Noc4p-Nop14p complex"/>
    <property type="evidence" value="ECO:0007669"/>
    <property type="project" value="TreeGrafter"/>
</dbReference>
<name>A0AAD9I8D7_9PEZI</name>
<evidence type="ECO:0000313" key="8">
    <source>
        <dbReference type="EMBL" id="KAK2073043.1"/>
    </source>
</evidence>
<accession>A0AAD9I8D7</accession>
<evidence type="ECO:0000256" key="6">
    <source>
        <dbReference type="ARBA" id="ARBA00024695"/>
    </source>
</evidence>
<dbReference type="Proteomes" id="UP001217918">
    <property type="component" value="Unassembled WGS sequence"/>
</dbReference>
<feature type="compositionally biased region" description="Basic and acidic residues" evidence="7">
    <location>
        <begin position="330"/>
        <end position="343"/>
    </location>
</feature>
<dbReference type="GO" id="GO:0030490">
    <property type="term" value="P:maturation of SSU-rRNA"/>
    <property type="evidence" value="ECO:0007669"/>
    <property type="project" value="TreeGrafter"/>
</dbReference>
<feature type="region of interest" description="Disordered" evidence="7">
    <location>
        <begin position="330"/>
        <end position="351"/>
    </location>
</feature>
<dbReference type="Pfam" id="PF04147">
    <property type="entry name" value="Nop14"/>
    <property type="match status" value="1"/>
</dbReference>
<keyword evidence="3" id="KW-0690">Ribosome biogenesis</keyword>
<dbReference type="PANTHER" id="PTHR23183:SF0">
    <property type="entry name" value="NUCLEOLAR PROTEIN 14"/>
    <property type="match status" value="1"/>
</dbReference>
<organism evidence="8 9">
    <name type="scientific">Phyllachora maydis</name>
    <dbReference type="NCBI Taxonomy" id="1825666"/>
    <lineage>
        <taxon>Eukaryota</taxon>
        <taxon>Fungi</taxon>
        <taxon>Dikarya</taxon>
        <taxon>Ascomycota</taxon>
        <taxon>Pezizomycotina</taxon>
        <taxon>Sordariomycetes</taxon>
        <taxon>Sordariomycetidae</taxon>
        <taxon>Phyllachorales</taxon>
        <taxon>Phyllachoraceae</taxon>
        <taxon>Phyllachora</taxon>
    </lineage>
</organism>
<dbReference type="AlphaFoldDB" id="A0AAD9I8D7"/>
<dbReference type="PANTHER" id="PTHR23183">
    <property type="entry name" value="NOP14"/>
    <property type="match status" value="1"/>
</dbReference>
<evidence type="ECO:0000256" key="7">
    <source>
        <dbReference type="SAM" id="MobiDB-lite"/>
    </source>
</evidence>
<evidence type="ECO:0000256" key="5">
    <source>
        <dbReference type="ARBA" id="ARBA00023242"/>
    </source>
</evidence>
<comment type="subcellular location">
    <subcellularLocation>
        <location evidence="1">Nucleus</location>
        <location evidence="1">Nucleolus</location>
    </subcellularLocation>
</comment>
<protein>
    <submittedName>
        <fullName evidence="8">Uncharacterized protein</fullName>
    </submittedName>
</protein>
<evidence type="ECO:0000256" key="3">
    <source>
        <dbReference type="ARBA" id="ARBA00022517"/>
    </source>
</evidence>
<comment type="similarity">
    <text evidence="2">Belongs to the NOP14 family.</text>
</comment>